<organism evidence="6 7">
    <name type="scientific">Heracleum sosnowskyi</name>
    <dbReference type="NCBI Taxonomy" id="360622"/>
    <lineage>
        <taxon>Eukaryota</taxon>
        <taxon>Viridiplantae</taxon>
        <taxon>Streptophyta</taxon>
        <taxon>Embryophyta</taxon>
        <taxon>Tracheophyta</taxon>
        <taxon>Spermatophyta</taxon>
        <taxon>Magnoliopsida</taxon>
        <taxon>eudicotyledons</taxon>
        <taxon>Gunneridae</taxon>
        <taxon>Pentapetalae</taxon>
        <taxon>asterids</taxon>
        <taxon>campanulids</taxon>
        <taxon>Apiales</taxon>
        <taxon>Apiaceae</taxon>
        <taxon>Apioideae</taxon>
        <taxon>apioid superclade</taxon>
        <taxon>Tordylieae</taxon>
        <taxon>Tordyliinae</taxon>
        <taxon>Heracleum</taxon>
    </lineage>
</organism>
<evidence type="ECO:0000256" key="5">
    <source>
        <dbReference type="ARBA" id="ARBA00023175"/>
    </source>
</evidence>
<reference evidence="6" key="1">
    <citation type="submission" date="2023-02" db="EMBL/GenBank/DDBJ databases">
        <title>Genome of toxic invasive species Heracleum sosnowskyi carries increased number of genes despite the absence of recent whole-genome duplications.</title>
        <authorList>
            <person name="Schelkunov M."/>
            <person name="Shtratnikova V."/>
            <person name="Makarenko M."/>
            <person name="Klepikova A."/>
            <person name="Omelchenko D."/>
            <person name="Novikova G."/>
            <person name="Obukhova E."/>
            <person name="Bogdanov V."/>
            <person name="Penin A."/>
            <person name="Logacheva M."/>
        </authorList>
    </citation>
    <scope>NUCLEOTIDE SEQUENCE</scope>
    <source>
        <strain evidence="6">Hsosn_3</strain>
        <tissue evidence="6">Leaf</tissue>
    </source>
</reference>
<dbReference type="PANTHER" id="PTHR37739:SF18">
    <property type="entry name" value="KINESIN-LIKE PROTEIN KIN-12C"/>
    <property type="match status" value="1"/>
</dbReference>
<keyword evidence="2" id="KW-0547">Nucleotide-binding</keyword>
<keyword evidence="1" id="KW-0493">Microtubule</keyword>
<dbReference type="Proteomes" id="UP001237642">
    <property type="component" value="Unassembled WGS sequence"/>
</dbReference>
<evidence type="ECO:0000256" key="1">
    <source>
        <dbReference type="ARBA" id="ARBA00022701"/>
    </source>
</evidence>
<evidence type="ECO:0000313" key="7">
    <source>
        <dbReference type="Proteomes" id="UP001237642"/>
    </source>
</evidence>
<protein>
    <submittedName>
        <fullName evidence="6">Uncharacterized protein</fullName>
    </submittedName>
</protein>
<keyword evidence="4" id="KW-0175">Coiled coil</keyword>
<dbReference type="PANTHER" id="PTHR37739">
    <property type="entry name" value="KINESIN-LIKE PROTEIN KIN-12D"/>
    <property type="match status" value="1"/>
</dbReference>
<gene>
    <name evidence="6" type="ORF">POM88_053212</name>
</gene>
<dbReference type="EMBL" id="JAUIZM010000016">
    <property type="protein sequence ID" value="KAK1352515.1"/>
    <property type="molecule type" value="Genomic_DNA"/>
</dbReference>
<reference evidence="6" key="2">
    <citation type="submission" date="2023-05" db="EMBL/GenBank/DDBJ databases">
        <authorList>
            <person name="Schelkunov M.I."/>
        </authorList>
    </citation>
    <scope>NUCLEOTIDE SEQUENCE</scope>
    <source>
        <strain evidence="6">Hsosn_3</strain>
        <tissue evidence="6">Leaf</tissue>
    </source>
</reference>
<accession>A0AAD8LVX5</accession>
<keyword evidence="3" id="KW-0067">ATP-binding</keyword>
<sequence length="205" mass="23549">MKRIKKTEVVEVRRSGCVAKLSAPFIEKSSLNIPLPKQETLSRHSILGPNGLRGQWQPPTSFKGISYPSNIDLTPVEIPRLDSLPTSYICDLYLCHVVGIWEIQSLHFLRAFKGQQQATSFGKWKSVTRFALENIRLLEQLRLFQNFYEQGERETLLAEVSQLRNKVGENPLLLLPYITECWPHSGEIIFVSVWSTTLIFIFECQ</sequence>
<dbReference type="InterPro" id="IPR044986">
    <property type="entry name" value="KIF15/KIN-12"/>
</dbReference>
<comment type="caution">
    <text evidence="6">The sequence shown here is derived from an EMBL/GenBank/DDBJ whole genome shotgun (WGS) entry which is preliminary data.</text>
</comment>
<keyword evidence="5" id="KW-0505">Motor protein</keyword>
<evidence type="ECO:0000256" key="4">
    <source>
        <dbReference type="ARBA" id="ARBA00023054"/>
    </source>
</evidence>
<name>A0AAD8LVX5_9APIA</name>
<dbReference type="GO" id="GO:0005874">
    <property type="term" value="C:microtubule"/>
    <property type="evidence" value="ECO:0007669"/>
    <property type="project" value="UniProtKB-KW"/>
</dbReference>
<evidence type="ECO:0000313" key="6">
    <source>
        <dbReference type="EMBL" id="KAK1352515.1"/>
    </source>
</evidence>
<evidence type="ECO:0000256" key="2">
    <source>
        <dbReference type="ARBA" id="ARBA00022741"/>
    </source>
</evidence>
<evidence type="ECO:0000256" key="3">
    <source>
        <dbReference type="ARBA" id="ARBA00022840"/>
    </source>
</evidence>
<keyword evidence="7" id="KW-1185">Reference proteome</keyword>
<dbReference type="AlphaFoldDB" id="A0AAD8LVX5"/>
<dbReference type="GO" id="GO:0005524">
    <property type="term" value="F:ATP binding"/>
    <property type="evidence" value="ECO:0007669"/>
    <property type="project" value="UniProtKB-KW"/>
</dbReference>
<proteinExistence type="predicted"/>